<accession>A0A934PSB2</accession>
<gene>
    <name evidence="3" type="ORF">I5M19_03200</name>
</gene>
<protein>
    <submittedName>
        <fullName evidence="3">YceI family protein</fullName>
    </submittedName>
</protein>
<dbReference type="RefSeq" id="WP_200063954.1">
    <property type="nucleotide sequence ID" value="NZ_JAEHFW010000001.1"/>
</dbReference>
<comment type="caution">
    <text evidence="3">The sequence shown here is derived from an EMBL/GenBank/DDBJ whole genome shotgun (WGS) entry which is preliminary data.</text>
</comment>
<evidence type="ECO:0000313" key="3">
    <source>
        <dbReference type="EMBL" id="MBK0378296.1"/>
    </source>
</evidence>
<dbReference type="InterPro" id="IPR036761">
    <property type="entry name" value="TTHA0802/YceI-like_sf"/>
</dbReference>
<reference evidence="3" key="1">
    <citation type="submission" date="2020-12" db="EMBL/GenBank/DDBJ databases">
        <title>Bacterial novel species Mucilaginibacter sp. SD-g isolated from soil.</title>
        <authorList>
            <person name="Jung H.-Y."/>
        </authorList>
    </citation>
    <scope>NUCLEOTIDE SEQUENCE</scope>
    <source>
        <strain evidence="3">SD-g</strain>
    </source>
</reference>
<dbReference type="Pfam" id="PF04264">
    <property type="entry name" value="YceI"/>
    <property type="match status" value="1"/>
</dbReference>
<organism evidence="3 4">
    <name type="scientific">Mucilaginibacter segetis</name>
    <dbReference type="NCBI Taxonomy" id="2793071"/>
    <lineage>
        <taxon>Bacteria</taxon>
        <taxon>Pseudomonadati</taxon>
        <taxon>Bacteroidota</taxon>
        <taxon>Sphingobacteriia</taxon>
        <taxon>Sphingobacteriales</taxon>
        <taxon>Sphingobacteriaceae</taxon>
        <taxon>Mucilaginibacter</taxon>
    </lineage>
</organism>
<dbReference type="PANTHER" id="PTHR34406">
    <property type="entry name" value="PROTEIN YCEI"/>
    <property type="match status" value="1"/>
</dbReference>
<name>A0A934PSB2_9SPHI</name>
<proteinExistence type="predicted"/>
<sequence>MKKPLIILAAALLMQTAVFAQSTWKADKAHSHVKFTITHLAVSDVDGTFTDFDANIVAAKPDFSDAKFSFTANTASVNTENDMRDKHLKSADFFDVDKFPTMTFTSTDIKPAGTNKYKVTGNLTLHGVTKPVTLDVLYRGTITNPMTKGPDAGFKVTGTIKRSDFGFGSKYGSPMLSDEVELSAGGEFLKAN</sequence>
<dbReference type="AlphaFoldDB" id="A0A934PSB2"/>
<feature type="domain" description="Lipid/polyisoprenoid-binding YceI-like" evidence="2">
    <location>
        <begin position="23"/>
        <end position="189"/>
    </location>
</feature>
<dbReference type="PANTHER" id="PTHR34406:SF1">
    <property type="entry name" value="PROTEIN YCEI"/>
    <property type="match status" value="1"/>
</dbReference>
<dbReference type="SUPFAM" id="SSF101874">
    <property type="entry name" value="YceI-like"/>
    <property type="match status" value="1"/>
</dbReference>
<dbReference type="Proteomes" id="UP000613193">
    <property type="component" value="Unassembled WGS sequence"/>
</dbReference>
<dbReference type="Gene3D" id="2.40.128.110">
    <property type="entry name" value="Lipid/polyisoprenoid-binding, YceI-like"/>
    <property type="match status" value="1"/>
</dbReference>
<feature type="chain" id="PRO_5037137859" evidence="1">
    <location>
        <begin position="21"/>
        <end position="192"/>
    </location>
</feature>
<evidence type="ECO:0000313" key="4">
    <source>
        <dbReference type="Proteomes" id="UP000613193"/>
    </source>
</evidence>
<evidence type="ECO:0000259" key="2">
    <source>
        <dbReference type="SMART" id="SM00867"/>
    </source>
</evidence>
<dbReference type="EMBL" id="JAEHFW010000001">
    <property type="protein sequence ID" value="MBK0378296.1"/>
    <property type="molecule type" value="Genomic_DNA"/>
</dbReference>
<dbReference type="InterPro" id="IPR007372">
    <property type="entry name" value="Lipid/polyisoprenoid-bd_YceI"/>
</dbReference>
<keyword evidence="1" id="KW-0732">Signal</keyword>
<dbReference type="SMART" id="SM00867">
    <property type="entry name" value="YceI"/>
    <property type="match status" value="1"/>
</dbReference>
<feature type="signal peptide" evidence="1">
    <location>
        <begin position="1"/>
        <end position="20"/>
    </location>
</feature>
<evidence type="ECO:0000256" key="1">
    <source>
        <dbReference type="SAM" id="SignalP"/>
    </source>
</evidence>
<keyword evidence="4" id="KW-1185">Reference proteome</keyword>